<accession>A0AAW5EST8</accession>
<feature type="transmembrane region" description="Helical" evidence="1">
    <location>
        <begin position="33"/>
        <end position="54"/>
    </location>
</feature>
<comment type="caution">
    <text evidence="2">The sequence shown here is derived from an EMBL/GenBank/DDBJ whole genome shotgun (WGS) entry which is preliminary data.</text>
</comment>
<reference evidence="2" key="1">
    <citation type="journal article" date="2021" name="Polymers (Basel)">
        <title>Highly Stretchable Bacterial Cellulose Produced by Komagataeibacter hansenii SI1.</title>
        <authorList>
            <person name="Cielecka I."/>
            <person name="Ryngajllo M."/>
            <person name="Maniukiewicz W."/>
            <person name="Bielecki S."/>
        </authorList>
    </citation>
    <scope>NUCLEOTIDE SEQUENCE</scope>
    <source>
        <strain evidence="2">SI1</strain>
    </source>
</reference>
<dbReference type="RefSeq" id="WP_247066827.1">
    <property type="nucleotide sequence ID" value="NZ_CP094848.1"/>
</dbReference>
<sequence length="87" mass="9195">MIPLLVILWVGCLACHAALQPARYRLPDLSARYRIVMGLVRGVAPALALGVALAAGVVAGVVLWCTTFSIAGLIVAACIVAWSMRRH</sequence>
<protein>
    <recommendedName>
        <fullName evidence="4">DUF3325 domain-containing protein</fullName>
    </recommendedName>
</protein>
<evidence type="ECO:0000256" key="1">
    <source>
        <dbReference type="SAM" id="Phobius"/>
    </source>
</evidence>
<evidence type="ECO:0008006" key="4">
    <source>
        <dbReference type="Google" id="ProtNLM"/>
    </source>
</evidence>
<keyword evidence="1" id="KW-0812">Transmembrane</keyword>
<gene>
    <name evidence="2" type="ORF">K1W68_07315</name>
</gene>
<evidence type="ECO:0000313" key="3">
    <source>
        <dbReference type="Proteomes" id="UP001202887"/>
    </source>
</evidence>
<reference evidence="2" key="2">
    <citation type="submission" date="2022-03" db="EMBL/GenBank/DDBJ databases">
        <authorList>
            <person name="Ryngajllo M."/>
            <person name="Jacek P."/>
            <person name="Kubiak K."/>
        </authorList>
    </citation>
    <scope>NUCLEOTIDE SEQUENCE</scope>
    <source>
        <strain evidence="2">SI1</strain>
    </source>
</reference>
<organism evidence="2 3">
    <name type="scientific">Novacetimonas hansenii</name>
    <name type="common">Komagataeibacter hansenii</name>
    <dbReference type="NCBI Taxonomy" id="436"/>
    <lineage>
        <taxon>Bacteria</taxon>
        <taxon>Pseudomonadati</taxon>
        <taxon>Pseudomonadota</taxon>
        <taxon>Alphaproteobacteria</taxon>
        <taxon>Acetobacterales</taxon>
        <taxon>Acetobacteraceae</taxon>
        <taxon>Novacetimonas</taxon>
    </lineage>
</organism>
<name>A0AAW5EST8_NOVHA</name>
<proteinExistence type="predicted"/>
<dbReference type="AlphaFoldDB" id="A0AAW5EST8"/>
<dbReference type="Proteomes" id="UP001202887">
    <property type="component" value="Unassembled WGS sequence"/>
</dbReference>
<feature type="transmembrane region" description="Helical" evidence="1">
    <location>
        <begin position="61"/>
        <end position="84"/>
    </location>
</feature>
<evidence type="ECO:0000313" key="2">
    <source>
        <dbReference type="EMBL" id="MCJ8353797.1"/>
    </source>
</evidence>
<keyword evidence="1" id="KW-0472">Membrane</keyword>
<dbReference type="EMBL" id="JAIBCX010000014">
    <property type="protein sequence ID" value="MCJ8353797.1"/>
    <property type="molecule type" value="Genomic_DNA"/>
</dbReference>
<keyword evidence="1" id="KW-1133">Transmembrane helix</keyword>